<dbReference type="Gene3D" id="3.60.15.10">
    <property type="entry name" value="Ribonuclease Z/Hydroxyacylglutathione hydrolase-like"/>
    <property type="match status" value="1"/>
</dbReference>
<protein>
    <recommendedName>
        <fullName evidence="3">Metallo-beta-lactamase domain-containing protein</fullName>
    </recommendedName>
</protein>
<dbReference type="EMBL" id="AP019514">
    <property type="protein sequence ID" value="BBI61200.1"/>
    <property type="molecule type" value="Genomic_DNA"/>
</dbReference>
<dbReference type="KEGG" id="hsr:HSBAA_25060"/>
<proteinExistence type="predicted"/>
<dbReference type="Proteomes" id="UP000320231">
    <property type="component" value="Chromosome"/>
</dbReference>
<evidence type="ECO:0008006" key="3">
    <source>
        <dbReference type="Google" id="ProtNLM"/>
    </source>
</evidence>
<evidence type="ECO:0000313" key="2">
    <source>
        <dbReference type="Proteomes" id="UP000320231"/>
    </source>
</evidence>
<dbReference type="SUPFAM" id="SSF56281">
    <property type="entry name" value="Metallo-hydrolase/oxidoreductase"/>
    <property type="match status" value="1"/>
</dbReference>
<sequence length="126" mass="14471">MSVNVYDVGQGQLIELRSEHYRLLYDTGPQFRSGFMPLETLWSPGQQFDQVIVSHGDNDHAGVWRRCLTTIWLVSGQLLRVKRCQFQVLPVSVVRHGSVMGLAIDSYGHLLARIRYLRMIVPACWK</sequence>
<gene>
    <name evidence="1" type="ORF">HSBAA_25060</name>
</gene>
<evidence type="ECO:0000313" key="1">
    <source>
        <dbReference type="EMBL" id="BBI61200.1"/>
    </source>
</evidence>
<accession>A0A455U500</accession>
<name>A0A455U500_9GAMM</name>
<organism evidence="1 2">
    <name type="scientific">Vreelandella sulfidaeris</name>
    <dbReference type="NCBI Taxonomy" id="115553"/>
    <lineage>
        <taxon>Bacteria</taxon>
        <taxon>Pseudomonadati</taxon>
        <taxon>Pseudomonadota</taxon>
        <taxon>Gammaproteobacteria</taxon>
        <taxon>Oceanospirillales</taxon>
        <taxon>Halomonadaceae</taxon>
        <taxon>Vreelandella</taxon>
    </lineage>
</organism>
<dbReference type="AlphaFoldDB" id="A0A455U500"/>
<reference evidence="1 2" key="1">
    <citation type="journal article" date="2019" name="Microbiol. Resour. Announc.">
        <title>Complete Genome Sequence of Halomonas sulfidaeris Strain Esulfide1 Isolated from a Metal Sulfide Rock at a Depth of 2,200 Meters, Obtained Using Nanopore Sequencing.</title>
        <authorList>
            <person name="Saito M."/>
            <person name="Nishigata A."/>
            <person name="Galipon J."/>
            <person name="Arakawa K."/>
        </authorList>
    </citation>
    <scope>NUCLEOTIDE SEQUENCE [LARGE SCALE GENOMIC DNA]</scope>
    <source>
        <strain evidence="1 2">ATCC BAA-803</strain>
    </source>
</reference>
<dbReference type="InterPro" id="IPR036866">
    <property type="entry name" value="RibonucZ/Hydroxyglut_hydro"/>
</dbReference>